<evidence type="ECO:0000256" key="1">
    <source>
        <dbReference type="SAM" id="MobiDB-lite"/>
    </source>
</evidence>
<feature type="compositionally biased region" description="Polar residues" evidence="1">
    <location>
        <begin position="14"/>
        <end position="23"/>
    </location>
</feature>
<accession>A0A165ZXB1</accession>
<reference evidence="2 3" key="1">
    <citation type="journal article" date="2016" name="Mol. Biol. Evol.">
        <title>Comparative Genomics of Early-Diverging Mushroom-Forming Fungi Provides Insights into the Origins of Lignocellulose Decay Capabilities.</title>
        <authorList>
            <person name="Nagy L.G."/>
            <person name="Riley R."/>
            <person name="Tritt A."/>
            <person name="Adam C."/>
            <person name="Daum C."/>
            <person name="Floudas D."/>
            <person name="Sun H."/>
            <person name="Yadav J.S."/>
            <person name="Pangilinan J."/>
            <person name="Larsson K.H."/>
            <person name="Matsuura K."/>
            <person name="Barry K."/>
            <person name="Labutti K."/>
            <person name="Kuo R."/>
            <person name="Ohm R.A."/>
            <person name="Bhattacharya S.S."/>
            <person name="Shirouzu T."/>
            <person name="Yoshinaga Y."/>
            <person name="Martin F.M."/>
            <person name="Grigoriev I.V."/>
            <person name="Hibbett D.S."/>
        </authorList>
    </citation>
    <scope>NUCLEOTIDE SEQUENCE [LARGE SCALE GENOMIC DNA]</scope>
    <source>
        <strain evidence="2 3">HHB12029</strain>
    </source>
</reference>
<organism evidence="2 3">
    <name type="scientific">Exidia glandulosa HHB12029</name>
    <dbReference type="NCBI Taxonomy" id="1314781"/>
    <lineage>
        <taxon>Eukaryota</taxon>
        <taxon>Fungi</taxon>
        <taxon>Dikarya</taxon>
        <taxon>Basidiomycota</taxon>
        <taxon>Agaricomycotina</taxon>
        <taxon>Agaricomycetes</taxon>
        <taxon>Auriculariales</taxon>
        <taxon>Exidiaceae</taxon>
        <taxon>Exidia</taxon>
    </lineage>
</organism>
<feature type="compositionally biased region" description="Basic and acidic residues" evidence="1">
    <location>
        <begin position="1"/>
        <end position="13"/>
    </location>
</feature>
<evidence type="ECO:0000313" key="3">
    <source>
        <dbReference type="Proteomes" id="UP000077266"/>
    </source>
</evidence>
<name>A0A165ZXB1_EXIGL</name>
<keyword evidence="3" id="KW-1185">Reference proteome</keyword>
<dbReference type="AlphaFoldDB" id="A0A165ZXB1"/>
<dbReference type="PANTHER" id="PTHR38926">
    <property type="entry name" value="F-BOX DOMAIN CONTAINING PROTEIN, EXPRESSED"/>
    <property type="match status" value="1"/>
</dbReference>
<dbReference type="EMBL" id="KV426154">
    <property type="protein sequence ID" value="KZV86489.1"/>
    <property type="molecule type" value="Genomic_DNA"/>
</dbReference>
<dbReference type="PANTHER" id="PTHR38926:SF5">
    <property type="entry name" value="F-BOX AND LEUCINE-RICH REPEAT PROTEIN 6"/>
    <property type="match status" value="1"/>
</dbReference>
<dbReference type="Gene3D" id="1.20.1280.50">
    <property type="match status" value="1"/>
</dbReference>
<dbReference type="Gene3D" id="3.80.10.10">
    <property type="entry name" value="Ribonuclease Inhibitor"/>
    <property type="match status" value="1"/>
</dbReference>
<sequence length="455" mass="51000">MSESYEEARRGADRSNTASSSESPFPIQRLPLELLILVFIHVITDFYRYGSHRGRPFNIALVCQQWRDIVLQTPALWSIVDYTIEDLSTTEAVEDVIATLRLHIERASPLALDVAIDLSDIPRTRRSDFWPTMSTLFRRAWAFDFSTAVGIHAALASQVLPVHAPFLEHLMLDDTNCIPELVETKELILALDAPVLQYIECHGTPVRFPRASYPVVRDLMLVTSTDSPLHLVDQIRKFPNLVDLDVICYERDVDSPTTAAVAPMVLAHLESLRIDGIDNFLTHDDLAQSFSCPSLRSAKINGICDDYDTGLAVDPRAVTLFMQSALRTVHTLKLDLELSLESSDADLAPAIVDGLASCAQLEHLALHVHTGLGVITALASPRAADGTWLCPRLHTISVLIFYRIVDDEILRAEVLKLAIARKETGLKIMEVVAEREEENFDWWSFQERLDEILID</sequence>
<protein>
    <submittedName>
        <fullName evidence="2">Uncharacterized protein</fullName>
    </submittedName>
</protein>
<dbReference type="OrthoDB" id="3229088at2759"/>
<proteinExistence type="predicted"/>
<dbReference type="InParanoid" id="A0A165ZXB1"/>
<feature type="region of interest" description="Disordered" evidence="1">
    <location>
        <begin position="1"/>
        <end position="24"/>
    </location>
</feature>
<dbReference type="Proteomes" id="UP000077266">
    <property type="component" value="Unassembled WGS sequence"/>
</dbReference>
<gene>
    <name evidence="2" type="ORF">EXIGLDRAFT_802250</name>
</gene>
<evidence type="ECO:0000313" key="2">
    <source>
        <dbReference type="EMBL" id="KZV86489.1"/>
    </source>
</evidence>
<dbReference type="InterPro" id="IPR032675">
    <property type="entry name" value="LRR_dom_sf"/>
</dbReference>